<comment type="caution">
    <text evidence="1">The sequence shown here is derived from an EMBL/GenBank/DDBJ whole genome shotgun (WGS) entry which is preliminary data.</text>
</comment>
<dbReference type="AlphaFoldDB" id="A0A4R5Q7G0"/>
<evidence type="ECO:0000313" key="2">
    <source>
        <dbReference type="Proteomes" id="UP000295096"/>
    </source>
</evidence>
<evidence type="ECO:0000313" key="1">
    <source>
        <dbReference type="EMBL" id="TDH58830.1"/>
    </source>
</evidence>
<reference evidence="1 2" key="1">
    <citation type="journal article" date="2016" name="J. Microbiol.">
        <title>Dankookia rubra gen. nov., sp. nov., an alphaproteobacterium isolated from sediment of a shallow stream.</title>
        <authorList>
            <person name="Kim W.H."/>
            <person name="Kim D.H."/>
            <person name="Kang K."/>
            <person name="Ahn T.Y."/>
        </authorList>
    </citation>
    <scope>NUCLEOTIDE SEQUENCE [LARGE SCALE GENOMIC DNA]</scope>
    <source>
        <strain evidence="1 2">JCM30602</strain>
    </source>
</reference>
<gene>
    <name evidence="1" type="ORF">E2C06_30435</name>
</gene>
<dbReference type="EMBL" id="SMSJ01000094">
    <property type="protein sequence ID" value="TDH58830.1"/>
    <property type="molecule type" value="Genomic_DNA"/>
</dbReference>
<organism evidence="1 2">
    <name type="scientific">Dankookia rubra</name>
    <dbReference type="NCBI Taxonomy" id="1442381"/>
    <lineage>
        <taxon>Bacteria</taxon>
        <taxon>Pseudomonadati</taxon>
        <taxon>Pseudomonadota</taxon>
        <taxon>Alphaproteobacteria</taxon>
        <taxon>Acetobacterales</taxon>
        <taxon>Roseomonadaceae</taxon>
        <taxon>Dankookia</taxon>
    </lineage>
</organism>
<name>A0A4R5Q7G0_9PROT</name>
<accession>A0A4R5Q7G0</accession>
<proteinExistence type="predicted"/>
<dbReference type="CDD" id="cd00586">
    <property type="entry name" value="4HBT"/>
    <property type="match status" value="1"/>
</dbReference>
<dbReference type="Pfam" id="PF13279">
    <property type="entry name" value="4HBT_2"/>
    <property type="match status" value="1"/>
</dbReference>
<protein>
    <submittedName>
        <fullName evidence="1">Acyl-CoA thioesterase</fullName>
    </submittedName>
</protein>
<dbReference type="Gene3D" id="3.10.129.10">
    <property type="entry name" value="Hotdog Thioesterase"/>
    <property type="match status" value="1"/>
</dbReference>
<dbReference type="OrthoDB" id="7204167at2"/>
<dbReference type="InterPro" id="IPR029069">
    <property type="entry name" value="HotDog_dom_sf"/>
</dbReference>
<dbReference type="RefSeq" id="WP_133292338.1">
    <property type="nucleotide sequence ID" value="NZ_SMSJ01000094.1"/>
</dbReference>
<dbReference type="SUPFAM" id="SSF54637">
    <property type="entry name" value="Thioesterase/thiol ester dehydrase-isomerase"/>
    <property type="match status" value="1"/>
</dbReference>
<dbReference type="Proteomes" id="UP000295096">
    <property type="component" value="Unassembled WGS sequence"/>
</dbReference>
<keyword evidence="2" id="KW-1185">Reference proteome</keyword>
<sequence length="137" mass="15384">MNLFTRRIRVHWGDCDPARIAFHPNFIRWMDEGFTEMALARGIDFAALQREDALFRGAPLVDVRCGFRAPARYGQVLGQEVAPPVFSGRSFRIVHRFVLPDGRLAAEGEQVRIWGREVDGVLRAVPMPDTVCAAFAG</sequence>